<reference evidence="3 4" key="1">
    <citation type="submission" date="2017-06" db="EMBL/GenBank/DDBJ databases">
        <title>Cultured bacterium strain Saccharothrix yanglingensis Hhs.015.</title>
        <authorList>
            <person name="Xia Y."/>
        </authorList>
    </citation>
    <scope>NUCLEOTIDE SEQUENCE [LARGE SCALE GENOMIC DNA]</scope>
    <source>
        <strain evidence="3 4">Hhs.015</strain>
    </source>
</reference>
<keyword evidence="4" id="KW-1185">Reference proteome</keyword>
<organism evidence="3 4">
    <name type="scientific">Saccharothrix yanglingensis</name>
    <dbReference type="NCBI Taxonomy" id="659496"/>
    <lineage>
        <taxon>Bacteria</taxon>
        <taxon>Bacillati</taxon>
        <taxon>Actinomycetota</taxon>
        <taxon>Actinomycetes</taxon>
        <taxon>Pseudonocardiales</taxon>
        <taxon>Pseudonocardiaceae</taxon>
        <taxon>Saccharothrix</taxon>
    </lineage>
</organism>
<dbReference type="Proteomes" id="UP001225605">
    <property type="component" value="Unassembled WGS sequence"/>
</dbReference>
<gene>
    <name evidence="3" type="ORF">CKY47_20990</name>
</gene>
<sequence>MVRWIGKLVAQWMAAGYLSLPAVYLWMSRNDPDRLAGNDFLLINACVAPVAAVWVVLRHRRVRLGPWWAAARVVVLLALSGAVTWYAMDPMHLGVHEVDPFRISAVLAFLWVWIIGSRLLDRALGAPGASRGGGAVVWRGEADRPERGEVWSALVPFEEGSYDEAGQRAKDRPCVVVSTFARHAYVLKVTSVDQGDRPGYLALPAGWHPWSEKASWIKLEPLVKVSYLDFRQHVCDAPDLAWAAIEERYPPGATAQRHTPSVKRRAARRTSPRPRRGART</sequence>
<feature type="transmembrane region" description="Helical" evidence="2">
    <location>
        <begin position="40"/>
        <end position="57"/>
    </location>
</feature>
<name>A0ABU0X2R2_9PSEU</name>
<evidence type="ECO:0000313" key="4">
    <source>
        <dbReference type="Proteomes" id="UP001225605"/>
    </source>
</evidence>
<dbReference type="Pfam" id="PF02452">
    <property type="entry name" value="PemK_toxin"/>
    <property type="match status" value="1"/>
</dbReference>
<accession>A0ABU0X2R2</accession>
<feature type="transmembrane region" description="Helical" evidence="2">
    <location>
        <begin position="69"/>
        <end position="88"/>
    </location>
</feature>
<dbReference type="EMBL" id="NSDM01000009">
    <property type="protein sequence ID" value="MDQ2586423.1"/>
    <property type="molecule type" value="Genomic_DNA"/>
</dbReference>
<feature type="region of interest" description="Disordered" evidence="1">
    <location>
        <begin position="251"/>
        <end position="280"/>
    </location>
</feature>
<feature type="transmembrane region" description="Helical" evidence="2">
    <location>
        <begin position="100"/>
        <end position="120"/>
    </location>
</feature>
<keyword evidence="2" id="KW-0472">Membrane</keyword>
<evidence type="ECO:0000313" key="3">
    <source>
        <dbReference type="EMBL" id="MDQ2586423.1"/>
    </source>
</evidence>
<feature type="transmembrane region" description="Helical" evidence="2">
    <location>
        <begin position="12"/>
        <end position="28"/>
    </location>
</feature>
<proteinExistence type="predicted"/>
<comment type="caution">
    <text evidence="3">The sequence shown here is derived from an EMBL/GenBank/DDBJ whole genome shotgun (WGS) entry which is preliminary data.</text>
</comment>
<protein>
    <submittedName>
        <fullName evidence="3">Uncharacterized protein</fullName>
    </submittedName>
</protein>
<dbReference type="InterPro" id="IPR003477">
    <property type="entry name" value="PemK-like"/>
</dbReference>
<keyword evidence="2" id="KW-1133">Transmembrane helix</keyword>
<evidence type="ECO:0000256" key="1">
    <source>
        <dbReference type="SAM" id="MobiDB-lite"/>
    </source>
</evidence>
<keyword evidence="2" id="KW-0812">Transmembrane</keyword>
<feature type="compositionally biased region" description="Basic residues" evidence="1">
    <location>
        <begin position="260"/>
        <end position="280"/>
    </location>
</feature>
<evidence type="ECO:0000256" key="2">
    <source>
        <dbReference type="SAM" id="Phobius"/>
    </source>
</evidence>